<dbReference type="PROSITE" id="PS50893">
    <property type="entry name" value="ABC_TRANSPORTER_2"/>
    <property type="match status" value="1"/>
</dbReference>
<dbReference type="GO" id="GO:0140359">
    <property type="term" value="F:ABC-type transporter activity"/>
    <property type="evidence" value="ECO:0007669"/>
    <property type="project" value="InterPro"/>
</dbReference>
<dbReference type="InterPro" id="IPR008928">
    <property type="entry name" value="6-hairpin_glycosidase_sf"/>
</dbReference>
<dbReference type="GO" id="GO:0008643">
    <property type="term" value="P:carbohydrate transport"/>
    <property type="evidence" value="ECO:0007669"/>
    <property type="project" value="InterPro"/>
</dbReference>
<dbReference type="Gene3D" id="1.50.10.10">
    <property type="match status" value="1"/>
</dbReference>
<dbReference type="SUPFAM" id="SSF50331">
    <property type="entry name" value="MOP-like"/>
    <property type="match status" value="1"/>
</dbReference>
<evidence type="ECO:0000259" key="8">
    <source>
        <dbReference type="PROSITE" id="PS50893"/>
    </source>
</evidence>
<dbReference type="AlphaFoldDB" id="A0A537KUC9"/>
<dbReference type="Proteomes" id="UP000319353">
    <property type="component" value="Unassembled WGS sequence"/>
</dbReference>
<dbReference type="PANTHER" id="PTHR43875">
    <property type="entry name" value="MALTODEXTRIN IMPORT ATP-BINDING PROTEIN MSMX"/>
    <property type="match status" value="1"/>
</dbReference>
<protein>
    <submittedName>
        <fullName evidence="9">ATP-binding cassette domain-containing protein</fullName>
    </submittedName>
</protein>
<gene>
    <name evidence="9" type="ORF">E6H01_11100</name>
</gene>
<evidence type="ECO:0000256" key="4">
    <source>
        <dbReference type="ARBA" id="ARBA00022840"/>
    </source>
</evidence>
<dbReference type="FunFam" id="3.40.50.300:FF:000042">
    <property type="entry name" value="Maltose/maltodextrin ABC transporter, ATP-binding protein"/>
    <property type="match status" value="1"/>
</dbReference>
<dbReference type="InterPro" id="IPR012340">
    <property type="entry name" value="NA-bd_OB-fold"/>
</dbReference>
<sequence>MAEIALINLRKSYGRVLAIKDLSLQIQDGEFLVLLGPSGCGKTTTLRAIAGLEILDRGRIMIGGRDVTQLPPGKRGIAMVFQSYAVFPHMSVYDNIVFGLRMRGMPADEQRRRAQEAADLLEIASLLDRYPAQLSGGQRQRVAVARAMVTRPDVLLMDEPLSNLDALLRLHMRAELKRLHRELRATTVYVTHDQVEALSLGDRIAVLKDGEIVQCDSPGRIYDTPANRFVGGFIGNPPMNFLSGELRTADTAPAVIVAGVAVPLVPEHPTSSTGASREVSAPGGTGLAGSLRPASGRPSAGTVMLGIRPEYIEVSMSSVPDGIPAEVIVLEPAGPNQLLTARVGREMLKVTVATDLALQPTQRVWLRMNPARIRLMDATTGRALTPSQPASSSNASRGPFRAGWYGADPMSAPDLLAQAEATLRRNHLDGYTAPSPRLYPHQWNWDSAFIAIAWAHLDWEMAVREVDTLLEGQWRDGFLPHIRYNLKVREGYQPGPDWWPDVPVRVPGQHTSGLTQPPVLPTAVLLAGIGQPDEQVRRSWWRRVFAPLRDLILCYPRTRTAPGSPLIAIVHPWESGTDNSPRWDFATGGGFKPSRPFRRADTEVVAAAQRPTDRDYDLYYFLVELIATHRYDFNRYLSHTPFAVYDALFNAIWYRAALDLNRIAAELGEPAVISGEDLRAFTDAYRRTLWHEPSQLFRDFNLKTRAQIPVDTVAGLGAICGGLVDRTMAEAMISGYLRRCRGYRLLPSVLPDQPGFEPDRYWRGPVWVNINWLIIRGLQELGLTAYADALSQETLALVHRNGRREFYHARSGEGLGGTDFSWTAALVVDLLRRPVS</sequence>
<dbReference type="InterPro" id="IPR008995">
    <property type="entry name" value="Mo/tungstate-bd_C_term_dom"/>
</dbReference>
<accession>A0A537KUC9</accession>
<dbReference type="GO" id="GO:0005524">
    <property type="term" value="F:ATP binding"/>
    <property type="evidence" value="ECO:0007669"/>
    <property type="project" value="UniProtKB-KW"/>
</dbReference>
<keyword evidence="1" id="KW-0813">Transport</keyword>
<dbReference type="GO" id="GO:0055052">
    <property type="term" value="C:ATP-binding cassette (ABC) transporter complex, substrate-binding subunit-containing"/>
    <property type="evidence" value="ECO:0007669"/>
    <property type="project" value="TreeGrafter"/>
</dbReference>
<dbReference type="Pfam" id="PF08402">
    <property type="entry name" value="TOBE_2"/>
    <property type="match status" value="1"/>
</dbReference>
<dbReference type="InterPro" id="IPR015855">
    <property type="entry name" value="ABC_transpr_MalK-like"/>
</dbReference>
<dbReference type="InterPro" id="IPR012341">
    <property type="entry name" value="6hp_glycosidase-like_sf"/>
</dbReference>
<dbReference type="InterPro" id="IPR013611">
    <property type="entry name" value="Transp-assoc_OB_typ2"/>
</dbReference>
<evidence type="ECO:0000256" key="1">
    <source>
        <dbReference type="ARBA" id="ARBA00022448"/>
    </source>
</evidence>
<evidence type="ECO:0000256" key="2">
    <source>
        <dbReference type="ARBA" id="ARBA00022475"/>
    </source>
</evidence>
<dbReference type="Gene3D" id="3.40.50.300">
    <property type="entry name" value="P-loop containing nucleotide triphosphate hydrolases"/>
    <property type="match status" value="1"/>
</dbReference>
<dbReference type="PANTHER" id="PTHR43875:SF15">
    <property type="entry name" value="TREHALOSE IMPORT ATP-BINDING PROTEIN SUGC"/>
    <property type="match status" value="1"/>
</dbReference>
<name>A0A537KUC9_9BACT</name>
<proteinExistence type="predicted"/>
<evidence type="ECO:0000313" key="9">
    <source>
        <dbReference type="EMBL" id="TMI99348.1"/>
    </source>
</evidence>
<keyword evidence="4 9" id="KW-0067">ATP-binding</keyword>
<dbReference type="SMART" id="SM00382">
    <property type="entry name" value="AAA"/>
    <property type="match status" value="1"/>
</dbReference>
<organism evidence="9 10">
    <name type="scientific">Candidatus Segetimicrobium genomatis</name>
    <dbReference type="NCBI Taxonomy" id="2569760"/>
    <lineage>
        <taxon>Bacteria</taxon>
        <taxon>Bacillati</taxon>
        <taxon>Candidatus Sysuimicrobiota</taxon>
        <taxon>Candidatus Sysuimicrobiia</taxon>
        <taxon>Candidatus Sysuimicrobiales</taxon>
        <taxon>Candidatus Segetimicrobiaceae</taxon>
        <taxon>Candidatus Segetimicrobium</taxon>
    </lineage>
</organism>
<comment type="caution">
    <text evidence="9">The sequence shown here is derived from an EMBL/GenBank/DDBJ whole genome shotgun (WGS) entry which is preliminary data.</text>
</comment>
<dbReference type="Gene3D" id="2.40.50.100">
    <property type="match status" value="1"/>
</dbReference>
<evidence type="ECO:0000256" key="3">
    <source>
        <dbReference type="ARBA" id="ARBA00022741"/>
    </source>
</evidence>
<dbReference type="InterPro" id="IPR054491">
    <property type="entry name" value="MGH1-like_GH"/>
</dbReference>
<reference evidence="9 10" key="1">
    <citation type="journal article" date="2019" name="Nat. Microbiol.">
        <title>Mediterranean grassland soil C-N compound turnover is dependent on rainfall and depth, and is mediated by genomically divergent microorganisms.</title>
        <authorList>
            <person name="Diamond S."/>
            <person name="Andeer P.F."/>
            <person name="Li Z."/>
            <person name="Crits-Christoph A."/>
            <person name="Burstein D."/>
            <person name="Anantharaman K."/>
            <person name="Lane K.R."/>
            <person name="Thomas B.C."/>
            <person name="Pan C."/>
            <person name="Northen T.R."/>
            <person name="Banfield J.F."/>
        </authorList>
    </citation>
    <scope>NUCLEOTIDE SEQUENCE [LARGE SCALE GENOMIC DNA]</scope>
    <source>
        <strain evidence="9">NP_4</strain>
    </source>
</reference>
<dbReference type="InterPro" id="IPR003593">
    <property type="entry name" value="AAA+_ATPase"/>
</dbReference>
<dbReference type="PROSITE" id="PS00211">
    <property type="entry name" value="ABC_TRANSPORTER_1"/>
    <property type="match status" value="1"/>
</dbReference>
<dbReference type="InterPro" id="IPR003439">
    <property type="entry name" value="ABC_transporter-like_ATP-bd"/>
</dbReference>
<evidence type="ECO:0000256" key="6">
    <source>
        <dbReference type="ARBA" id="ARBA00023136"/>
    </source>
</evidence>
<keyword evidence="5" id="KW-1278">Translocase</keyword>
<feature type="domain" description="ABC transporter" evidence="8">
    <location>
        <begin position="4"/>
        <end position="234"/>
    </location>
</feature>
<feature type="region of interest" description="Disordered" evidence="7">
    <location>
        <begin position="268"/>
        <end position="298"/>
    </location>
</feature>
<dbReference type="SUPFAM" id="SSF48208">
    <property type="entry name" value="Six-hairpin glycosidases"/>
    <property type="match status" value="1"/>
</dbReference>
<dbReference type="EMBL" id="VBAL01000136">
    <property type="protein sequence ID" value="TMI99348.1"/>
    <property type="molecule type" value="Genomic_DNA"/>
</dbReference>
<dbReference type="SUPFAM" id="SSF52540">
    <property type="entry name" value="P-loop containing nucleoside triphosphate hydrolases"/>
    <property type="match status" value="1"/>
</dbReference>
<evidence type="ECO:0000313" key="10">
    <source>
        <dbReference type="Proteomes" id="UP000319353"/>
    </source>
</evidence>
<keyword evidence="3" id="KW-0547">Nucleotide-binding</keyword>
<dbReference type="Pfam" id="PF00005">
    <property type="entry name" value="ABC_tran"/>
    <property type="match status" value="1"/>
</dbReference>
<keyword evidence="2" id="KW-1003">Cell membrane</keyword>
<keyword evidence="6" id="KW-0472">Membrane</keyword>
<dbReference type="GO" id="GO:0016887">
    <property type="term" value="F:ATP hydrolysis activity"/>
    <property type="evidence" value="ECO:0007669"/>
    <property type="project" value="InterPro"/>
</dbReference>
<evidence type="ECO:0000256" key="5">
    <source>
        <dbReference type="ARBA" id="ARBA00022967"/>
    </source>
</evidence>
<dbReference type="InterPro" id="IPR017871">
    <property type="entry name" value="ABC_transporter-like_CS"/>
</dbReference>
<dbReference type="InterPro" id="IPR027417">
    <property type="entry name" value="P-loop_NTPase"/>
</dbReference>
<dbReference type="Pfam" id="PF22422">
    <property type="entry name" value="MGH1-like_GH"/>
    <property type="match status" value="1"/>
</dbReference>
<evidence type="ECO:0000256" key="7">
    <source>
        <dbReference type="SAM" id="MobiDB-lite"/>
    </source>
</evidence>
<dbReference type="GO" id="GO:0005975">
    <property type="term" value="P:carbohydrate metabolic process"/>
    <property type="evidence" value="ECO:0007669"/>
    <property type="project" value="InterPro"/>
</dbReference>
<dbReference type="CDD" id="cd03301">
    <property type="entry name" value="ABC_MalK_N"/>
    <property type="match status" value="1"/>
</dbReference>
<dbReference type="Gene3D" id="2.40.50.140">
    <property type="entry name" value="Nucleic acid-binding proteins"/>
    <property type="match status" value="1"/>
</dbReference>
<dbReference type="InterPro" id="IPR047641">
    <property type="entry name" value="ABC_transpr_MalK/UgpC-like"/>
</dbReference>